<dbReference type="NCBIfam" id="TIGR01352">
    <property type="entry name" value="tonB_Cterm"/>
    <property type="match status" value="1"/>
</dbReference>
<dbReference type="SMART" id="SM00220">
    <property type="entry name" value="S_TKc"/>
    <property type="match status" value="1"/>
</dbReference>
<dbReference type="CDD" id="cd22265">
    <property type="entry name" value="UDM1_RNF168"/>
    <property type="match status" value="1"/>
</dbReference>
<dbReference type="InterPro" id="IPR000719">
    <property type="entry name" value="Prot_kinase_dom"/>
</dbReference>
<dbReference type="InterPro" id="IPR050660">
    <property type="entry name" value="NEK_Ser/Thr_kinase"/>
</dbReference>
<keyword evidence="6 13" id="KW-0418">Kinase</keyword>
<evidence type="ECO:0000256" key="7">
    <source>
        <dbReference type="ARBA" id="ARBA00022840"/>
    </source>
</evidence>
<dbReference type="PROSITE" id="PS52015">
    <property type="entry name" value="TONB_CTD"/>
    <property type="match status" value="1"/>
</dbReference>
<evidence type="ECO:0000256" key="9">
    <source>
        <dbReference type="ARBA" id="ARBA00023136"/>
    </source>
</evidence>
<dbReference type="SUPFAM" id="SSF74653">
    <property type="entry name" value="TolA/TonB C-terminal domain"/>
    <property type="match status" value="1"/>
</dbReference>
<keyword evidence="5" id="KW-0547">Nucleotide-binding</keyword>
<dbReference type="EMBL" id="KT007024">
    <property type="protein sequence ID" value="AKQ03905.1"/>
    <property type="molecule type" value="Genomic_DNA"/>
</dbReference>
<dbReference type="InterPro" id="IPR006260">
    <property type="entry name" value="TonB/TolA_C"/>
</dbReference>
<comment type="subcellular location">
    <subcellularLocation>
        <location evidence="1">Membrane</location>
        <topology evidence="1">Single-pass membrane protein</topology>
    </subcellularLocation>
</comment>
<evidence type="ECO:0000256" key="2">
    <source>
        <dbReference type="ARBA" id="ARBA00012513"/>
    </source>
</evidence>
<evidence type="ECO:0000256" key="6">
    <source>
        <dbReference type="ARBA" id="ARBA00022777"/>
    </source>
</evidence>
<sequence length="720" mass="77187">MARRQRFGRLVLLDETEASGLGQEYRAARLGPSGLDRIVTVLKLNPEISAHPDAHPRLLEQARFVSHLQSANLLRVLGIGKVEESYYLSYEHLEGRSVRAILDRCRQDGFPFAVEHALQVASRTAAALEYIHGHKDASGKGLFHGLLSPSMILISYEGEVKVKGLGSWAGLCGTSLVASADRRYLAPEQAAGGPGDARSDAFALGAILFEALTGQAPDASDLVGRLRSVRLATPTGGDEVLPRPLAEILRRSVASDPAGRYPEIHEMRRAIDTVLFSGDFAPTTFNLAFFMHTLFREDIERGARQLEEDRQADYQEFLAETAPPPAPTGVPDLTVPIAVQPTAPLPAATEPLEPPSAPPARAPRRSGGDASSPGIRASARDGGARTATRAAAAGLTLHRAPSRLGRSRGVALLAGVLGALASGGAAGYLVYLRSPAASSTPVTTISAQAAALARVRELEARIADLEREKAEAEARAAEQARQTVEVQAVARGRPVDPTDLQRAQEEARRRARVEQLRRQDEELRRLAEEKQAQERRLVEEKRAEEERLGPEQRAVETGKPAPSPFDTGPGTNAPPGPAASPVEPGSILAPASATTATPVPPATAPTSEAPPTTVPAVVPGSLVAPEDPDLTPPVLVFQPRLDFPSIAFLRRAEGTVLVRALVDETGRVSEVRVVRPSVQRLGFDEEAVAHARKRRYRPATKNSVPVKTWVTIEVRFVVPK</sequence>
<evidence type="ECO:0000256" key="5">
    <source>
        <dbReference type="ARBA" id="ARBA00022741"/>
    </source>
</evidence>
<dbReference type="Pfam" id="PF03544">
    <property type="entry name" value="TonB_C"/>
    <property type="match status" value="1"/>
</dbReference>
<accession>A0A0H4TAQ8</accession>
<evidence type="ECO:0000256" key="1">
    <source>
        <dbReference type="ARBA" id="ARBA00004167"/>
    </source>
</evidence>
<feature type="compositionally biased region" description="Pro residues" evidence="10">
    <location>
        <begin position="352"/>
        <end position="361"/>
    </location>
</feature>
<dbReference type="PANTHER" id="PTHR43671">
    <property type="entry name" value="SERINE/THREONINE-PROTEIN KINASE NEK"/>
    <property type="match status" value="1"/>
</dbReference>
<feature type="region of interest" description="Disordered" evidence="10">
    <location>
        <begin position="473"/>
        <end position="507"/>
    </location>
</feature>
<dbReference type="PANTHER" id="PTHR43671:SF13">
    <property type="entry name" value="SERINE_THREONINE-PROTEIN KINASE NEK2"/>
    <property type="match status" value="1"/>
</dbReference>
<evidence type="ECO:0000313" key="13">
    <source>
        <dbReference type="EMBL" id="AKQ03905.1"/>
    </source>
</evidence>
<keyword evidence="13" id="KW-0723">Serine/threonine-protein kinase</keyword>
<dbReference type="Pfam" id="PF00069">
    <property type="entry name" value="Pkinase"/>
    <property type="match status" value="1"/>
</dbReference>
<dbReference type="Gene3D" id="3.30.200.20">
    <property type="entry name" value="Phosphorylase Kinase, domain 1"/>
    <property type="match status" value="1"/>
</dbReference>
<evidence type="ECO:0000256" key="4">
    <source>
        <dbReference type="ARBA" id="ARBA00022692"/>
    </source>
</evidence>
<dbReference type="PROSITE" id="PS50011">
    <property type="entry name" value="PROTEIN_KINASE_DOM"/>
    <property type="match status" value="1"/>
</dbReference>
<evidence type="ECO:0000256" key="8">
    <source>
        <dbReference type="ARBA" id="ARBA00022989"/>
    </source>
</evidence>
<dbReference type="GO" id="GO:0004674">
    <property type="term" value="F:protein serine/threonine kinase activity"/>
    <property type="evidence" value="ECO:0007669"/>
    <property type="project" value="UniProtKB-KW"/>
</dbReference>
<evidence type="ECO:0000259" key="11">
    <source>
        <dbReference type="PROSITE" id="PS50011"/>
    </source>
</evidence>
<reference evidence="13" key="1">
    <citation type="journal article" date="2015" name="ISME J.">
        <title>Aquifer environment selects for microbial species cohorts in sediment and groundwater.</title>
        <authorList>
            <person name="Hug L.A."/>
            <person name="Thomas B.C."/>
            <person name="Brown C.T."/>
            <person name="Frischkorn K.R."/>
            <person name="Williams K.H."/>
            <person name="Tringe S.G."/>
            <person name="Banfield J.F."/>
        </authorList>
    </citation>
    <scope>NUCLEOTIDE SEQUENCE</scope>
</reference>
<evidence type="ECO:0000256" key="10">
    <source>
        <dbReference type="SAM" id="MobiDB-lite"/>
    </source>
</evidence>
<proteinExistence type="predicted"/>
<dbReference type="EC" id="2.7.11.1" evidence="2"/>
<dbReference type="AlphaFoldDB" id="A0A0H4TAQ8"/>
<feature type="domain" description="Protein kinase" evidence="11">
    <location>
        <begin position="10"/>
        <end position="275"/>
    </location>
</feature>
<dbReference type="GO" id="GO:0016020">
    <property type="term" value="C:membrane"/>
    <property type="evidence" value="ECO:0007669"/>
    <property type="project" value="UniProtKB-SubCell"/>
</dbReference>
<dbReference type="GO" id="GO:0055085">
    <property type="term" value="P:transmembrane transport"/>
    <property type="evidence" value="ECO:0007669"/>
    <property type="project" value="InterPro"/>
</dbReference>
<evidence type="ECO:0000259" key="12">
    <source>
        <dbReference type="PROSITE" id="PS52015"/>
    </source>
</evidence>
<dbReference type="SUPFAM" id="SSF56112">
    <property type="entry name" value="Protein kinase-like (PK-like)"/>
    <property type="match status" value="1"/>
</dbReference>
<keyword evidence="3" id="KW-0808">Transferase</keyword>
<feature type="compositionally biased region" description="Low complexity" evidence="10">
    <location>
        <begin position="604"/>
        <end position="619"/>
    </location>
</feature>
<keyword evidence="4" id="KW-0812">Transmembrane</keyword>
<keyword evidence="9" id="KW-0472">Membrane</keyword>
<feature type="domain" description="TonB C-terminal" evidence="12">
    <location>
        <begin position="628"/>
        <end position="720"/>
    </location>
</feature>
<dbReference type="Gene3D" id="3.30.1150.10">
    <property type="match status" value="1"/>
</dbReference>
<feature type="compositionally biased region" description="Basic and acidic residues" evidence="10">
    <location>
        <begin position="530"/>
        <end position="556"/>
    </location>
</feature>
<feature type="region of interest" description="Disordered" evidence="10">
    <location>
        <begin position="345"/>
        <end position="387"/>
    </location>
</feature>
<dbReference type="GO" id="GO:0005524">
    <property type="term" value="F:ATP binding"/>
    <property type="evidence" value="ECO:0007669"/>
    <property type="project" value="UniProtKB-KW"/>
</dbReference>
<protein>
    <recommendedName>
        <fullName evidence="2">non-specific serine/threonine protein kinase</fullName>
        <ecNumber evidence="2">2.7.11.1</ecNumber>
    </recommendedName>
</protein>
<dbReference type="InterPro" id="IPR011009">
    <property type="entry name" value="Kinase-like_dom_sf"/>
</dbReference>
<name>A0A0H4TAQ8_9BACT</name>
<evidence type="ECO:0000256" key="3">
    <source>
        <dbReference type="ARBA" id="ARBA00022679"/>
    </source>
</evidence>
<feature type="region of interest" description="Disordered" evidence="10">
    <location>
        <begin position="530"/>
        <end position="625"/>
    </location>
</feature>
<keyword evidence="7" id="KW-0067">ATP-binding</keyword>
<organism evidence="13">
    <name type="scientific">uncultured Acidobacteria bacterium Rifle_16ft_4_minimus_38982</name>
    <dbReference type="NCBI Taxonomy" id="1665089"/>
    <lineage>
        <taxon>Bacteria</taxon>
        <taxon>Pseudomonadati</taxon>
        <taxon>Acidobacteriota</taxon>
        <taxon>environmental samples</taxon>
    </lineage>
</organism>
<dbReference type="InterPro" id="IPR037682">
    <property type="entry name" value="TonB_C"/>
</dbReference>
<keyword evidence="8" id="KW-1133">Transmembrane helix</keyword>
<dbReference type="Gene3D" id="1.10.510.10">
    <property type="entry name" value="Transferase(Phosphotransferase) domain 1"/>
    <property type="match status" value="1"/>
</dbReference>